<keyword evidence="3" id="KW-1185">Reference proteome</keyword>
<dbReference type="Pfam" id="PF05656">
    <property type="entry name" value="DUF805"/>
    <property type="match status" value="1"/>
</dbReference>
<dbReference type="InterPro" id="IPR008523">
    <property type="entry name" value="DUF805"/>
</dbReference>
<dbReference type="OrthoDB" id="9812349at2"/>
<protein>
    <recommendedName>
        <fullName evidence="4">DUF805 domain-containing protein</fullName>
    </recommendedName>
</protein>
<feature type="transmembrane region" description="Helical" evidence="1">
    <location>
        <begin position="75"/>
        <end position="94"/>
    </location>
</feature>
<evidence type="ECO:0000256" key="1">
    <source>
        <dbReference type="SAM" id="Phobius"/>
    </source>
</evidence>
<evidence type="ECO:0000313" key="2">
    <source>
        <dbReference type="EMBL" id="KOO06535.1"/>
    </source>
</evidence>
<dbReference type="AlphaFoldDB" id="A0A0M0HWU0"/>
<accession>A0A0M0HWU0</accession>
<feature type="transmembrane region" description="Helical" evidence="1">
    <location>
        <begin position="43"/>
        <end position="63"/>
    </location>
</feature>
<dbReference type="GO" id="GO:0005886">
    <property type="term" value="C:plasma membrane"/>
    <property type="evidence" value="ECO:0007669"/>
    <property type="project" value="TreeGrafter"/>
</dbReference>
<evidence type="ECO:0000313" key="3">
    <source>
        <dbReference type="Proteomes" id="UP000037530"/>
    </source>
</evidence>
<keyword evidence="1" id="KW-0812">Transmembrane</keyword>
<feature type="transmembrane region" description="Helical" evidence="1">
    <location>
        <begin position="20"/>
        <end position="37"/>
    </location>
</feature>
<proteinExistence type="predicted"/>
<reference evidence="3" key="1">
    <citation type="submission" date="2015-08" db="EMBL/GenBank/DDBJ databases">
        <title>Vibrio galatheae sp. nov., a novel member of the Vibrionaceae family isolated from the Solomon Islands.</title>
        <authorList>
            <person name="Giubergia S."/>
            <person name="Machado H."/>
            <person name="Mateiu R.V."/>
            <person name="Gram L."/>
        </authorList>
    </citation>
    <scope>NUCLEOTIDE SEQUENCE [LARGE SCALE GENOMIC DNA]</scope>
    <source>
        <strain evidence="3">DSM 19134</strain>
    </source>
</reference>
<gene>
    <name evidence="2" type="ORF">AKJ31_16215</name>
</gene>
<dbReference type="PANTHER" id="PTHR34980">
    <property type="entry name" value="INNER MEMBRANE PROTEIN-RELATED-RELATED"/>
    <property type="match status" value="1"/>
</dbReference>
<dbReference type="STRING" id="171383.AKJ31_16215"/>
<sequence length="142" mass="15914">MSIKELLFSFQGRIGRKTYWIWNVIYYCLIVGFAQGMNVLFPALAHLILPVFLLVILIPDLAITAKRWHDRNKTSWWLLLNVPLVIGRMTMPIAADPSQAAQPSTLQVISSLTAVICGVWILVECGFLKGTDGDNQFGPEPE</sequence>
<organism evidence="2 3">
    <name type="scientific">Vibrio hepatarius</name>
    <dbReference type="NCBI Taxonomy" id="171383"/>
    <lineage>
        <taxon>Bacteria</taxon>
        <taxon>Pseudomonadati</taxon>
        <taxon>Pseudomonadota</taxon>
        <taxon>Gammaproteobacteria</taxon>
        <taxon>Vibrionales</taxon>
        <taxon>Vibrionaceae</taxon>
        <taxon>Vibrio</taxon>
        <taxon>Vibrio oreintalis group</taxon>
    </lineage>
</organism>
<keyword evidence="1" id="KW-1133">Transmembrane helix</keyword>
<evidence type="ECO:0008006" key="4">
    <source>
        <dbReference type="Google" id="ProtNLM"/>
    </source>
</evidence>
<dbReference type="PANTHER" id="PTHR34980:SF1">
    <property type="entry name" value="INNER MEMBRANE PROTEIN"/>
    <property type="match status" value="1"/>
</dbReference>
<dbReference type="Proteomes" id="UP000037530">
    <property type="component" value="Unassembled WGS sequence"/>
</dbReference>
<dbReference type="EMBL" id="LHPI01000017">
    <property type="protein sequence ID" value="KOO06535.1"/>
    <property type="molecule type" value="Genomic_DNA"/>
</dbReference>
<comment type="caution">
    <text evidence="2">The sequence shown here is derived from an EMBL/GenBank/DDBJ whole genome shotgun (WGS) entry which is preliminary data.</text>
</comment>
<feature type="transmembrane region" description="Helical" evidence="1">
    <location>
        <begin position="106"/>
        <end position="123"/>
    </location>
</feature>
<keyword evidence="1" id="KW-0472">Membrane</keyword>
<dbReference type="RefSeq" id="WP_053410138.1">
    <property type="nucleotide sequence ID" value="NZ_DAIPHI010000139.1"/>
</dbReference>
<dbReference type="PATRIC" id="fig|171383.3.peg.3315"/>
<name>A0A0M0HWU0_9VIBR</name>